<accession>A0A158R3U9</accession>
<evidence type="ECO:0000313" key="4">
    <source>
        <dbReference type="Proteomes" id="UP000046393"/>
    </source>
</evidence>
<dbReference type="Proteomes" id="UP000046393">
    <property type="component" value="Unplaced"/>
</dbReference>
<dbReference type="AlphaFoldDB" id="A0A158R3U9"/>
<evidence type="ECO:0000256" key="2">
    <source>
        <dbReference type="SAM" id="MobiDB-lite"/>
    </source>
</evidence>
<reference evidence="5" key="1">
    <citation type="submission" date="2016-04" db="UniProtKB">
        <authorList>
            <consortium name="WormBaseParasite"/>
        </authorList>
    </citation>
    <scope>IDENTIFICATION</scope>
</reference>
<feature type="region of interest" description="Disordered" evidence="2">
    <location>
        <begin position="112"/>
        <end position="162"/>
    </location>
</feature>
<sequence length="222" mass="24835">MAFSSTSLKRSLTLLAGGVIAFAMVWYFKSRQRQRNYKQVKSKAKELTNKAADNQDLEVIATDQCVHDNTKPLTDSDDKANVKENYVVCAAVENDTFNDGFGNLDKSALKDNEVKSSDGNDSNSSFISSLASSENEADVDESNADRNKVSTDDVKKPEKYMDFEISEEPFSWSEEVKNSTIRMNKENEDPGDKSKTFETEDDAGYKSEKSPTVHSEEFLLCL</sequence>
<keyword evidence="3" id="KW-0812">Transmembrane</keyword>
<keyword evidence="3" id="KW-0472">Membrane</keyword>
<evidence type="ECO:0000313" key="5">
    <source>
        <dbReference type="WBParaSite" id="SMUV_0000033301-mRNA-1"/>
    </source>
</evidence>
<proteinExistence type="predicted"/>
<keyword evidence="1" id="KW-0175">Coiled coil</keyword>
<evidence type="ECO:0000256" key="1">
    <source>
        <dbReference type="SAM" id="Coils"/>
    </source>
</evidence>
<feature type="transmembrane region" description="Helical" evidence="3">
    <location>
        <begin position="12"/>
        <end position="28"/>
    </location>
</feature>
<evidence type="ECO:0000256" key="3">
    <source>
        <dbReference type="SAM" id="Phobius"/>
    </source>
</evidence>
<keyword evidence="4" id="KW-1185">Reference proteome</keyword>
<feature type="region of interest" description="Disordered" evidence="2">
    <location>
        <begin position="174"/>
        <end position="216"/>
    </location>
</feature>
<feature type="compositionally biased region" description="Low complexity" evidence="2">
    <location>
        <begin position="119"/>
        <end position="133"/>
    </location>
</feature>
<feature type="compositionally biased region" description="Basic and acidic residues" evidence="2">
    <location>
        <begin position="143"/>
        <end position="162"/>
    </location>
</feature>
<organism evidence="4 5">
    <name type="scientific">Syphacia muris</name>
    <dbReference type="NCBI Taxonomy" id="451379"/>
    <lineage>
        <taxon>Eukaryota</taxon>
        <taxon>Metazoa</taxon>
        <taxon>Ecdysozoa</taxon>
        <taxon>Nematoda</taxon>
        <taxon>Chromadorea</taxon>
        <taxon>Rhabditida</taxon>
        <taxon>Spirurina</taxon>
        <taxon>Oxyuridomorpha</taxon>
        <taxon>Oxyuroidea</taxon>
        <taxon>Oxyuridae</taxon>
        <taxon>Syphacia</taxon>
    </lineage>
</organism>
<feature type="coiled-coil region" evidence="1">
    <location>
        <begin position="30"/>
        <end position="57"/>
    </location>
</feature>
<protein>
    <submittedName>
        <fullName evidence="5">Ovule protein</fullName>
    </submittedName>
</protein>
<feature type="compositionally biased region" description="Basic and acidic residues" evidence="2">
    <location>
        <begin position="183"/>
        <end position="216"/>
    </location>
</feature>
<keyword evidence="3" id="KW-1133">Transmembrane helix</keyword>
<name>A0A158R3U9_9BILA</name>
<dbReference type="WBParaSite" id="SMUV_0000033301-mRNA-1">
    <property type="protein sequence ID" value="SMUV_0000033301-mRNA-1"/>
    <property type="gene ID" value="SMUV_0000033301"/>
</dbReference>